<name>A0ABX0A4B1_9BACI</name>
<dbReference type="Pfam" id="PF14177">
    <property type="entry name" value="YkyB"/>
    <property type="match status" value="1"/>
</dbReference>
<sequence length="151" mass="17298">MGSAQKTSTDFPVDTLAKALFIVNRHAKTALDSKFLYSLKHAAIKIMLEEGKAKKVGLHFSRNPRFSQQQLVVLVSCGNYYFHIPPTKEDIQNLTNLGKLDDNVRNPKTVFPLKEAKRVLQIYTGLKPPKQTRHSHRKPRYQKPVFKRLGE</sequence>
<dbReference type="RefSeq" id="WP_161919936.1">
    <property type="nucleotide sequence ID" value="NZ_JAACYS010000014.1"/>
</dbReference>
<dbReference type="Proteomes" id="UP000743899">
    <property type="component" value="Unassembled WGS sequence"/>
</dbReference>
<organism evidence="2 3">
    <name type="scientific">Pallidibacillus pasinlerensis</name>
    <dbReference type="NCBI Taxonomy" id="2703818"/>
    <lineage>
        <taxon>Bacteria</taxon>
        <taxon>Bacillati</taxon>
        <taxon>Bacillota</taxon>
        <taxon>Bacilli</taxon>
        <taxon>Bacillales</taxon>
        <taxon>Bacillaceae</taxon>
        <taxon>Pallidibacillus</taxon>
    </lineage>
</organism>
<proteinExistence type="predicted"/>
<evidence type="ECO:0000256" key="1">
    <source>
        <dbReference type="SAM" id="MobiDB-lite"/>
    </source>
</evidence>
<gene>
    <name evidence="2" type="ORF">GW534_04840</name>
</gene>
<evidence type="ECO:0000313" key="2">
    <source>
        <dbReference type="EMBL" id="NCU17100.1"/>
    </source>
</evidence>
<keyword evidence="3" id="KW-1185">Reference proteome</keyword>
<evidence type="ECO:0008006" key="4">
    <source>
        <dbReference type="Google" id="ProtNLM"/>
    </source>
</evidence>
<dbReference type="InterPro" id="IPR025552">
    <property type="entry name" value="YkyB"/>
</dbReference>
<dbReference type="EMBL" id="JAACYS010000014">
    <property type="protein sequence ID" value="NCU17100.1"/>
    <property type="molecule type" value="Genomic_DNA"/>
</dbReference>
<accession>A0ABX0A4B1</accession>
<reference evidence="2 3" key="1">
    <citation type="submission" date="2020-01" db="EMBL/GenBank/DDBJ databases">
        <title>A novel Bacillus sp. from Pasinler.</title>
        <authorList>
            <person name="Adiguzel A."/>
            <person name="Ay H."/>
            <person name="Baltaci M.O."/>
        </authorList>
    </citation>
    <scope>NUCLEOTIDE SEQUENCE [LARGE SCALE GENOMIC DNA]</scope>
    <source>
        <strain evidence="2 3">P1</strain>
    </source>
</reference>
<evidence type="ECO:0000313" key="3">
    <source>
        <dbReference type="Proteomes" id="UP000743899"/>
    </source>
</evidence>
<feature type="compositionally biased region" description="Basic residues" evidence="1">
    <location>
        <begin position="130"/>
        <end position="141"/>
    </location>
</feature>
<protein>
    <recommendedName>
        <fullName evidence="4">YkyB-like protein</fullName>
    </recommendedName>
</protein>
<feature type="region of interest" description="Disordered" evidence="1">
    <location>
        <begin position="126"/>
        <end position="151"/>
    </location>
</feature>
<comment type="caution">
    <text evidence="2">The sequence shown here is derived from an EMBL/GenBank/DDBJ whole genome shotgun (WGS) entry which is preliminary data.</text>
</comment>